<feature type="region of interest" description="Disordered" evidence="1">
    <location>
        <begin position="15"/>
        <end position="67"/>
    </location>
</feature>
<evidence type="ECO:0000256" key="1">
    <source>
        <dbReference type="SAM" id="MobiDB-lite"/>
    </source>
</evidence>
<dbReference type="EMBL" id="CDMZ01000210">
    <property type="protein sequence ID" value="CEM09229.1"/>
    <property type="molecule type" value="Genomic_DNA"/>
</dbReference>
<dbReference type="VEuPathDB" id="CryptoDB:Cvel_15834"/>
<sequence length="162" mass="16685">MLHVAAQWGHVPHVLAPTGSFGGGQGEQGDEQGGGQGEQGREGDGQADGQDFGRGGEQGGGGQGGQGSHFGGAHPYVAIGCAQCPVEVRCLFLTLCAGKQVLLGILGTSPRQGHAAWYPKGMGVLGSRKAGNRGRRFIGAVRDPCRKRGGAWDSENQHNLMV</sequence>
<organism evidence="2">
    <name type="scientific">Chromera velia CCMP2878</name>
    <dbReference type="NCBI Taxonomy" id="1169474"/>
    <lineage>
        <taxon>Eukaryota</taxon>
        <taxon>Sar</taxon>
        <taxon>Alveolata</taxon>
        <taxon>Colpodellida</taxon>
        <taxon>Chromeraceae</taxon>
        <taxon>Chromera</taxon>
    </lineage>
</organism>
<feature type="compositionally biased region" description="Gly residues" evidence="1">
    <location>
        <begin position="20"/>
        <end position="38"/>
    </location>
</feature>
<dbReference type="AlphaFoldDB" id="A0A0G4FA27"/>
<protein>
    <submittedName>
        <fullName evidence="2">Uncharacterized protein</fullName>
    </submittedName>
</protein>
<accession>A0A0G4FA27</accession>
<reference evidence="2" key="1">
    <citation type="submission" date="2014-11" db="EMBL/GenBank/DDBJ databases">
        <authorList>
            <person name="Otto D Thomas"/>
            <person name="Naeem Raeece"/>
        </authorList>
    </citation>
    <scope>NUCLEOTIDE SEQUENCE</scope>
</reference>
<name>A0A0G4FA27_9ALVE</name>
<gene>
    <name evidence="2" type="ORF">Cvel_15834</name>
</gene>
<evidence type="ECO:0000313" key="2">
    <source>
        <dbReference type="EMBL" id="CEM09229.1"/>
    </source>
</evidence>
<feature type="compositionally biased region" description="Gly residues" evidence="1">
    <location>
        <begin position="52"/>
        <end position="67"/>
    </location>
</feature>
<proteinExistence type="predicted"/>